<sequence length="137" mass="16266">MNEQIYSKVEYTKEKYIPQFPDLNNYDIMVIQAFCKVTPCKVIIKPADINNKRKALLIDYEQDFPYLVQKDSEGMFIYSHRTQEKKYINFRVILKELVIKYGISKSLNLLSQFLADGIVTTEEVNSQLTFHFKYEEM</sequence>
<proteinExistence type="predicted"/>
<dbReference type="Proteomes" id="UP000176939">
    <property type="component" value="Unassembled WGS sequence"/>
</dbReference>
<reference evidence="1 2" key="1">
    <citation type="journal article" date="2016" name="Nat. Commun.">
        <title>Thousands of microbial genomes shed light on interconnected biogeochemical processes in an aquifer system.</title>
        <authorList>
            <person name="Anantharaman K."/>
            <person name="Brown C.T."/>
            <person name="Hug L.A."/>
            <person name="Sharon I."/>
            <person name="Castelle C.J."/>
            <person name="Probst A.J."/>
            <person name="Thomas B.C."/>
            <person name="Singh A."/>
            <person name="Wilkins M.J."/>
            <person name="Karaoz U."/>
            <person name="Brodie E.L."/>
            <person name="Williams K.H."/>
            <person name="Hubbard S.S."/>
            <person name="Banfield J.F."/>
        </authorList>
    </citation>
    <scope>NUCLEOTIDE SEQUENCE [LARGE SCALE GENOMIC DNA]</scope>
</reference>
<evidence type="ECO:0000313" key="1">
    <source>
        <dbReference type="EMBL" id="OGM08848.1"/>
    </source>
</evidence>
<evidence type="ECO:0000313" key="2">
    <source>
        <dbReference type="Proteomes" id="UP000176939"/>
    </source>
</evidence>
<name>A0A1F7X393_9BACT</name>
<accession>A0A1F7X393</accession>
<comment type="caution">
    <text evidence="1">The sequence shown here is derived from an EMBL/GenBank/DDBJ whole genome shotgun (WGS) entry which is preliminary data.</text>
</comment>
<protein>
    <submittedName>
        <fullName evidence="1">Uncharacterized protein</fullName>
    </submittedName>
</protein>
<dbReference type="EMBL" id="MGFQ01000035">
    <property type="protein sequence ID" value="OGM08848.1"/>
    <property type="molecule type" value="Genomic_DNA"/>
</dbReference>
<dbReference type="AlphaFoldDB" id="A0A1F7X393"/>
<gene>
    <name evidence="1" type="ORF">A2Z67_02465</name>
</gene>
<organism evidence="1 2">
    <name type="scientific">Candidatus Woesebacteria bacterium RBG_13_36_22</name>
    <dbReference type="NCBI Taxonomy" id="1802478"/>
    <lineage>
        <taxon>Bacteria</taxon>
        <taxon>Candidatus Woeseibacteriota</taxon>
    </lineage>
</organism>